<dbReference type="CDD" id="cd00093">
    <property type="entry name" value="HTH_XRE"/>
    <property type="match status" value="1"/>
</dbReference>
<dbReference type="Proteomes" id="UP000298049">
    <property type="component" value="Chromosome"/>
</dbReference>
<dbReference type="KEGG" id="hmi:soil367_06175"/>
<feature type="compositionally biased region" description="Basic residues" evidence="1">
    <location>
        <begin position="256"/>
        <end position="266"/>
    </location>
</feature>
<dbReference type="Gene3D" id="1.10.260.40">
    <property type="entry name" value="lambda repressor-like DNA-binding domains"/>
    <property type="match status" value="1"/>
</dbReference>
<dbReference type="PROSITE" id="PS50943">
    <property type="entry name" value="HTH_CROC1"/>
    <property type="match status" value="1"/>
</dbReference>
<name>A0A4P7XF70_9ALTE</name>
<gene>
    <name evidence="3" type="ORF">soil367_06175</name>
</gene>
<feature type="domain" description="HTH cro/C1-type" evidence="2">
    <location>
        <begin position="101"/>
        <end position="158"/>
    </location>
</feature>
<protein>
    <submittedName>
        <fullName evidence="3">XRE family transcriptional regulator</fullName>
    </submittedName>
</protein>
<dbReference type="Pfam" id="PF13560">
    <property type="entry name" value="HTH_31"/>
    <property type="match status" value="1"/>
</dbReference>
<reference evidence="3 4" key="1">
    <citation type="submission" date="2018-07" db="EMBL/GenBank/DDBJ databases">
        <title>Marsedoiliclastica nanhaica gen. nov. sp. nov., a novel marine hydrocarbonoclastic bacterium isolated from an in-situ enriched hydrocarbon-degrading consortium in deep-sea sediment.</title>
        <authorList>
            <person name="Dong C."/>
            <person name="Ma T."/>
            <person name="Liu R."/>
            <person name="Shao Z."/>
        </authorList>
    </citation>
    <scope>NUCLEOTIDE SEQUENCE [LARGE SCALE GENOMIC DNA]</scope>
    <source>
        <strain evidence="4">soil36-7</strain>
    </source>
</reference>
<dbReference type="RefSeq" id="WP_136547932.1">
    <property type="nucleotide sequence ID" value="NZ_CP031093.1"/>
</dbReference>
<dbReference type="GO" id="GO:0003677">
    <property type="term" value="F:DNA binding"/>
    <property type="evidence" value="ECO:0007669"/>
    <property type="project" value="InterPro"/>
</dbReference>
<feature type="compositionally biased region" description="Basic and acidic residues" evidence="1">
    <location>
        <begin position="28"/>
        <end position="37"/>
    </location>
</feature>
<organism evidence="3 4">
    <name type="scientific">Hydrocarboniclastica marina</name>
    <dbReference type="NCBI Taxonomy" id="2259620"/>
    <lineage>
        <taxon>Bacteria</taxon>
        <taxon>Pseudomonadati</taxon>
        <taxon>Pseudomonadota</taxon>
        <taxon>Gammaproteobacteria</taxon>
        <taxon>Alteromonadales</taxon>
        <taxon>Alteromonadaceae</taxon>
        <taxon>Hydrocarboniclastica</taxon>
    </lineage>
</organism>
<sequence length="266" mass="29504">MATDDEKSQALEELLKDSLHTLDSMEKIDRLQSRPDSADEAAGENDPELPDDVTLLERLGDLTGFAFRLARRTTGTSLKVGRALMGSQDQLKAMLAAGRGLRDLREVAGLTVNEMAEALDLRDKSVLEAAENGTATLSFELILRLAALLARNDPVPFILKYTRTYNPDLWRVMDGWGLGRLPLHFEREREFINIYRRHDEARKLSDEGFAHVLQFTRSAFEMSLHFVAEQEAITSAPKDEADGDAGTKKTTANRSSKARGKKGTGG</sequence>
<dbReference type="EMBL" id="CP031093">
    <property type="protein sequence ID" value="QCF25546.1"/>
    <property type="molecule type" value="Genomic_DNA"/>
</dbReference>
<dbReference type="OrthoDB" id="6359369at2"/>
<dbReference type="InterPro" id="IPR010982">
    <property type="entry name" value="Lambda_DNA-bd_dom_sf"/>
</dbReference>
<dbReference type="SUPFAM" id="SSF47413">
    <property type="entry name" value="lambda repressor-like DNA-binding domains"/>
    <property type="match status" value="1"/>
</dbReference>
<dbReference type="AlphaFoldDB" id="A0A4P7XF70"/>
<evidence type="ECO:0000256" key="1">
    <source>
        <dbReference type="SAM" id="MobiDB-lite"/>
    </source>
</evidence>
<evidence type="ECO:0000259" key="2">
    <source>
        <dbReference type="PROSITE" id="PS50943"/>
    </source>
</evidence>
<feature type="region of interest" description="Disordered" evidence="1">
    <location>
        <begin position="235"/>
        <end position="266"/>
    </location>
</feature>
<feature type="region of interest" description="Disordered" evidence="1">
    <location>
        <begin position="28"/>
        <end position="51"/>
    </location>
</feature>
<proteinExistence type="predicted"/>
<evidence type="ECO:0000313" key="3">
    <source>
        <dbReference type="EMBL" id="QCF25546.1"/>
    </source>
</evidence>
<feature type="compositionally biased region" description="Acidic residues" evidence="1">
    <location>
        <begin position="38"/>
        <end position="51"/>
    </location>
</feature>
<evidence type="ECO:0000313" key="4">
    <source>
        <dbReference type="Proteomes" id="UP000298049"/>
    </source>
</evidence>
<accession>A0A4P7XF70</accession>
<dbReference type="InterPro" id="IPR001387">
    <property type="entry name" value="Cro/C1-type_HTH"/>
</dbReference>
<keyword evidence="4" id="KW-1185">Reference proteome</keyword>